<dbReference type="InterPro" id="IPR006047">
    <property type="entry name" value="GH13_cat_dom"/>
</dbReference>
<dbReference type="RefSeq" id="WP_284338956.1">
    <property type="nucleotide sequence ID" value="NZ_BSNS01000004.1"/>
</dbReference>
<evidence type="ECO:0000256" key="2">
    <source>
        <dbReference type="RuleBase" id="RU003615"/>
    </source>
</evidence>
<dbReference type="PRINTS" id="PR00110">
    <property type="entry name" value="ALPHAAMYLASE"/>
</dbReference>
<organism evidence="5 6">
    <name type="scientific">Devosia nitrariae</name>
    <dbReference type="NCBI Taxonomy" id="2071872"/>
    <lineage>
        <taxon>Bacteria</taxon>
        <taxon>Pseudomonadati</taxon>
        <taxon>Pseudomonadota</taxon>
        <taxon>Alphaproteobacteria</taxon>
        <taxon>Hyphomicrobiales</taxon>
        <taxon>Devosiaceae</taxon>
        <taxon>Devosia</taxon>
    </lineage>
</organism>
<name>A0ABQ5W1A5_9HYPH</name>
<protein>
    <recommendedName>
        <fullName evidence="3">Alpha-amylase</fullName>
        <ecNumber evidence="3">3.2.1.1</ecNumber>
    </recommendedName>
</protein>
<accession>A0ABQ5W1A5</accession>
<comment type="similarity">
    <text evidence="1 2">Belongs to the glycosyl hydrolase 13 family.</text>
</comment>
<dbReference type="SMART" id="SM00642">
    <property type="entry name" value="Aamy"/>
    <property type="match status" value="1"/>
</dbReference>
<evidence type="ECO:0000256" key="3">
    <source>
        <dbReference type="RuleBase" id="RU361134"/>
    </source>
</evidence>
<proteinExistence type="inferred from homology"/>
<dbReference type="Proteomes" id="UP001156691">
    <property type="component" value="Unassembled WGS sequence"/>
</dbReference>
<dbReference type="CDD" id="cd11334">
    <property type="entry name" value="AmyAc_TreS"/>
    <property type="match status" value="1"/>
</dbReference>
<dbReference type="PANTHER" id="PTHR10357">
    <property type="entry name" value="ALPHA-AMYLASE FAMILY MEMBER"/>
    <property type="match status" value="1"/>
</dbReference>
<keyword evidence="3" id="KW-0326">Glycosidase</keyword>
<dbReference type="Gene3D" id="3.20.20.80">
    <property type="entry name" value="Glycosidases"/>
    <property type="match status" value="1"/>
</dbReference>
<comment type="caution">
    <text evidence="5">The sequence shown here is derived from an EMBL/GenBank/DDBJ whole genome shotgun (WGS) entry which is preliminary data.</text>
</comment>
<evidence type="ECO:0000313" key="5">
    <source>
        <dbReference type="EMBL" id="GLQ53506.1"/>
    </source>
</evidence>
<sequence length="543" mass="61891">MANLWYKNAIVYCVDVEKFMDSDGDGVGDFAGLAHRLDHLERLGVTCIWLTPFYPTPNRDNGYDVTDYYNVDPRHGTLGDFVEFMHAAEDRGMRVMIDLVVNHTSIDHPWFQAARSRADSPYRDWYVWSKKKPANISDGVVFPGVQKSIWSYDRKARAWYLHRFYRHQADLNVKNPAVREEILKIMGFWLALGVSGFRIDAVPFLIEPKDPESELNPDPYALLSDMHDFMAWRRAGAVMLAEANIAYDVAGQYFDAGDRMSMIFDFVLNQYLFLALARRSAEPLRRALKDRPLPTGMGQWATFLRNHDEVDLARLSRQEREECYASFGPRPDMQLYGRGLRRRLAGMLDGDQARLKLAFSLLFAMPGTPVIWFGDEIGMGENLSLPERHAVRTPMQWGDERNGGFSSAPADKLVNPVHPSGRFGYREVNVAEQVRRPDSLMHVVAAMISTRRSTPEIGWGDVQLIDVGNDDLLVVSYLWRSNRVITVHNFTDGKVPFPLKVDGVRRFVPLLTSSEGLDPFAADQPIGLGPFGYCWLRCEGERR</sequence>
<evidence type="ECO:0000256" key="1">
    <source>
        <dbReference type="ARBA" id="ARBA00008061"/>
    </source>
</evidence>
<comment type="catalytic activity">
    <reaction evidence="3">
        <text>Endohydrolysis of (1-&gt;4)-alpha-D-glucosidic linkages in polysaccharides containing three or more (1-&gt;4)-alpha-linked D-glucose units.</text>
        <dbReference type="EC" id="3.2.1.1"/>
    </reaction>
</comment>
<evidence type="ECO:0000313" key="6">
    <source>
        <dbReference type="Proteomes" id="UP001156691"/>
    </source>
</evidence>
<reference evidence="6" key="1">
    <citation type="journal article" date="2019" name="Int. J. Syst. Evol. Microbiol.">
        <title>The Global Catalogue of Microorganisms (GCM) 10K type strain sequencing project: providing services to taxonomists for standard genome sequencing and annotation.</title>
        <authorList>
            <consortium name="The Broad Institute Genomics Platform"/>
            <consortium name="The Broad Institute Genome Sequencing Center for Infectious Disease"/>
            <person name="Wu L."/>
            <person name="Ma J."/>
        </authorList>
    </citation>
    <scope>NUCLEOTIDE SEQUENCE [LARGE SCALE GENOMIC DNA]</scope>
    <source>
        <strain evidence="6">NBRC 112416</strain>
    </source>
</reference>
<dbReference type="EC" id="3.2.1.1" evidence="3"/>
<keyword evidence="3" id="KW-0119">Carbohydrate metabolism</keyword>
<feature type="domain" description="Glycosyl hydrolase family 13 catalytic" evidence="4">
    <location>
        <begin position="13"/>
        <end position="418"/>
    </location>
</feature>
<dbReference type="EMBL" id="BSNS01000004">
    <property type="protein sequence ID" value="GLQ53506.1"/>
    <property type="molecule type" value="Genomic_DNA"/>
</dbReference>
<dbReference type="InterPro" id="IPR045857">
    <property type="entry name" value="O16G_dom_2"/>
</dbReference>
<dbReference type="Gene3D" id="3.90.400.10">
    <property type="entry name" value="Oligo-1,6-glucosidase, Domain 2"/>
    <property type="match status" value="1"/>
</dbReference>
<dbReference type="Pfam" id="PF00128">
    <property type="entry name" value="Alpha-amylase"/>
    <property type="match status" value="2"/>
</dbReference>
<dbReference type="InterPro" id="IPR006046">
    <property type="entry name" value="Alpha_amylase"/>
</dbReference>
<keyword evidence="3" id="KW-0378">Hydrolase</keyword>
<evidence type="ECO:0000259" key="4">
    <source>
        <dbReference type="SMART" id="SM00642"/>
    </source>
</evidence>
<dbReference type="InterPro" id="IPR017853">
    <property type="entry name" value="GH"/>
</dbReference>
<dbReference type="PANTHER" id="PTHR10357:SF219">
    <property type="entry name" value="MALTOSE ALPHA-D-GLUCOSYLTRANSFERASE"/>
    <property type="match status" value="1"/>
</dbReference>
<gene>
    <name evidence="5" type="ORF">GCM10010862_07650</name>
</gene>
<dbReference type="SUPFAM" id="SSF51011">
    <property type="entry name" value="Glycosyl hydrolase domain"/>
    <property type="match status" value="1"/>
</dbReference>
<keyword evidence="6" id="KW-1185">Reference proteome</keyword>
<dbReference type="SUPFAM" id="SSF51445">
    <property type="entry name" value="(Trans)glycosidases"/>
    <property type="match status" value="1"/>
</dbReference>